<dbReference type="RefSeq" id="WP_008951875.1">
    <property type="nucleotide sequence ID" value="NZ_AHTH01000055.1"/>
</dbReference>
<dbReference type="InterPro" id="IPR016633">
    <property type="entry name" value="EarP"/>
</dbReference>
<evidence type="ECO:0000256" key="4">
    <source>
        <dbReference type="ARBA" id="ARBA00024346"/>
    </source>
</evidence>
<dbReference type="eggNOG" id="COG4394">
    <property type="taxonomic scope" value="Bacteria"/>
</dbReference>
<dbReference type="Pfam" id="PF10093">
    <property type="entry name" value="EarP"/>
    <property type="match status" value="1"/>
</dbReference>
<evidence type="ECO:0000256" key="1">
    <source>
        <dbReference type="ARBA" id="ARBA00022676"/>
    </source>
</evidence>
<keyword evidence="9" id="KW-1185">Reference proteome</keyword>
<evidence type="ECO:0000256" key="2">
    <source>
        <dbReference type="ARBA" id="ARBA00022679"/>
    </source>
</evidence>
<evidence type="ECO:0000256" key="3">
    <source>
        <dbReference type="ARBA" id="ARBA00024303"/>
    </source>
</evidence>
<dbReference type="STRING" id="1129374.AJE_16874"/>
<proteinExistence type="inferred from homology"/>
<sequence>MSSDNTRKLRWEIFCSVVDNFGDIGICWRLCRQLAAEFQLPVRLWVDDLASFQRICPDVEPTLPEQHLAGVVICHWQPDLNWRTITPAEVVIEALACTIPFAYQQQMAVQAVPPLWLNLEYLSAEAWVENCHTLASPQPQLPLNKYFFFPGFTAKTGGLLREQQLITQLNQFASDRAAQQRFWQQLQLDDALDFSRRISLFAYSQQQLAGLLQLWQQQADSTLCLIPEGTLAEQAMALCPGLARGKPWQQGQLKLCILPFLPQPDYDLLLAACDINFVRGEDSIIRAQWAAKPFIWQIYRQAEQAHLEKLSAFYQRYSQNWPPQLATAVWQFWLGWNTEQALSSTWLDFVQQLDEIEQKNREWRAQLIANGDLATNLVRFVEKKIIMPRNFS</sequence>
<comment type="function">
    <text evidence="3">Protein-arginine rhamnosyltransferase that catalyzes the transfer of a single rhamnose to elongation factor P (EF-P) on 'Lys-32', a modification required for EF-P-dependent rescue of polyproline stalled ribosomes.</text>
</comment>
<keyword evidence="1" id="KW-0328">Glycosyltransferase</keyword>
<dbReference type="PIRSF" id="PIRSF015557">
    <property type="entry name" value="UCP015557"/>
    <property type="match status" value="1"/>
</dbReference>
<name>H3ZJ07_9ALTE</name>
<keyword evidence="2" id="KW-0808">Transferase</keyword>
<dbReference type="PATRIC" id="fig|1129374.4.peg.3343"/>
<evidence type="ECO:0000313" key="9">
    <source>
        <dbReference type="Proteomes" id="UP000012046"/>
    </source>
</evidence>
<evidence type="ECO:0000313" key="8">
    <source>
        <dbReference type="EMBL" id="EHR39476.1"/>
    </source>
</evidence>
<protein>
    <recommendedName>
        <fullName evidence="5">Protein-arginine rhamnosyltransferase</fullName>
    </recommendedName>
    <alternativeName>
        <fullName evidence="6">EF-P arginine rhamnosyltransferase</fullName>
    </alternativeName>
</protein>
<gene>
    <name evidence="8" type="ORF">AJE_16874</name>
</gene>
<dbReference type="EMBL" id="AHTH01000055">
    <property type="protein sequence ID" value="EHR39476.1"/>
    <property type="molecule type" value="Genomic_DNA"/>
</dbReference>
<comment type="catalytic activity">
    <reaction evidence="7">
        <text>dTDP-beta-L-rhamnose + L-arginyl-[protein] = N(omega)-(alpha-L-rhamnosyl)-L-arginyl-[protein] + dTDP + H(+)</text>
        <dbReference type="Rhea" id="RHEA:66692"/>
        <dbReference type="Rhea" id="RHEA-COMP:10532"/>
        <dbReference type="Rhea" id="RHEA-COMP:17096"/>
        <dbReference type="ChEBI" id="CHEBI:15378"/>
        <dbReference type="ChEBI" id="CHEBI:29965"/>
        <dbReference type="ChEBI" id="CHEBI:57510"/>
        <dbReference type="ChEBI" id="CHEBI:58369"/>
        <dbReference type="ChEBI" id="CHEBI:167445"/>
    </reaction>
    <physiologicalReaction direction="left-to-right" evidence="7">
        <dbReference type="Rhea" id="RHEA:66693"/>
    </physiologicalReaction>
</comment>
<organism evidence="8 9">
    <name type="scientific">Alishewanella jeotgali KCTC 22429</name>
    <dbReference type="NCBI Taxonomy" id="1129374"/>
    <lineage>
        <taxon>Bacteria</taxon>
        <taxon>Pseudomonadati</taxon>
        <taxon>Pseudomonadota</taxon>
        <taxon>Gammaproteobacteria</taxon>
        <taxon>Alteromonadales</taxon>
        <taxon>Alteromonadaceae</taxon>
        <taxon>Alishewanella</taxon>
    </lineage>
</organism>
<reference evidence="8 9" key="1">
    <citation type="journal article" date="2012" name="J. Bacteriol.">
        <title>Genome Sequence of Extracellular-Protease-Producing Alishewanella jeotgali Isolated from Traditional Korean Fermented Seafood.</title>
        <authorList>
            <person name="Jung J."/>
            <person name="Chun J."/>
            <person name="Park W."/>
        </authorList>
    </citation>
    <scope>NUCLEOTIDE SEQUENCE [LARGE SCALE GENOMIC DNA]</scope>
    <source>
        <strain evidence="8 9">KCTC 22429</strain>
    </source>
</reference>
<evidence type="ECO:0000256" key="5">
    <source>
        <dbReference type="ARBA" id="ARBA00024416"/>
    </source>
</evidence>
<dbReference type="GO" id="GO:0106361">
    <property type="term" value="F:protein-arginine rhamnosyltransferase activity"/>
    <property type="evidence" value="ECO:0007669"/>
    <property type="project" value="InterPro"/>
</dbReference>
<accession>H3ZJ07</accession>
<dbReference type="AlphaFoldDB" id="H3ZJ07"/>
<comment type="caution">
    <text evidence="8">The sequence shown here is derived from an EMBL/GenBank/DDBJ whole genome shotgun (WGS) entry which is preliminary data.</text>
</comment>
<evidence type="ECO:0000256" key="7">
    <source>
        <dbReference type="ARBA" id="ARBA00048472"/>
    </source>
</evidence>
<evidence type="ECO:0000256" key="6">
    <source>
        <dbReference type="ARBA" id="ARBA00030025"/>
    </source>
</evidence>
<dbReference type="Proteomes" id="UP000012046">
    <property type="component" value="Unassembled WGS sequence"/>
</dbReference>
<comment type="similarity">
    <text evidence="4">Belongs to the glycosyltransferase 104 family.</text>
</comment>
<dbReference type="NCBIfam" id="TIGR03837">
    <property type="entry name" value="efp_Arg_rhamno"/>
    <property type="match status" value="1"/>
</dbReference>